<comment type="caution">
    <text evidence="4">The sequence shown here is derived from an EMBL/GenBank/DDBJ whole genome shotgun (WGS) entry which is preliminary data.</text>
</comment>
<dbReference type="PANTHER" id="PTHR44591">
    <property type="entry name" value="STRESS RESPONSE REGULATOR PROTEIN 1"/>
    <property type="match status" value="1"/>
</dbReference>
<evidence type="ECO:0000256" key="1">
    <source>
        <dbReference type="ARBA" id="ARBA00022553"/>
    </source>
</evidence>
<gene>
    <name evidence="4" type="ORF">M8A51_01030</name>
</gene>
<organism evidence="4 5">
    <name type="scientific">Caldimonas mangrovi</name>
    <dbReference type="NCBI Taxonomy" id="2944811"/>
    <lineage>
        <taxon>Bacteria</taxon>
        <taxon>Pseudomonadati</taxon>
        <taxon>Pseudomonadota</taxon>
        <taxon>Betaproteobacteria</taxon>
        <taxon>Burkholderiales</taxon>
        <taxon>Sphaerotilaceae</taxon>
        <taxon>Caldimonas</taxon>
    </lineage>
</organism>
<feature type="modified residue" description="4-aspartylphosphate" evidence="2">
    <location>
        <position position="52"/>
    </location>
</feature>
<dbReference type="Gene3D" id="3.40.50.2300">
    <property type="match status" value="1"/>
</dbReference>
<dbReference type="SUPFAM" id="SSF52172">
    <property type="entry name" value="CheY-like"/>
    <property type="match status" value="1"/>
</dbReference>
<keyword evidence="5" id="KW-1185">Reference proteome</keyword>
<dbReference type="PROSITE" id="PS50110">
    <property type="entry name" value="RESPONSE_REGULATORY"/>
    <property type="match status" value="1"/>
</dbReference>
<accession>A0ABT0YHA3</accession>
<name>A0ABT0YHA3_9BURK</name>
<reference evidence="4" key="1">
    <citation type="submission" date="2022-05" db="EMBL/GenBank/DDBJ databases">
        <title>Schlegelella sp. nov., isolated from mangrove soil.</title>
        <authorList>
            <person name="Liu Y."/>
            <person name="Ge X."/>
            <person name="Liu W."/>
        </authorList>
    </citation>
    <scope>NUCLEOTIDE SEQUENCE</scope>
    <source>
        <strain evidence="4">S2-27</strain>
    </source>
</reference>
<evidence type="ECO:0000256" key="2">
    <source>
        <dbReference type="PROSITE-ProRule" id="PRU00169"/>
    </source>
</evidence>
<evidence type="ECO:0000313" key="5">
    <source>
        <dbReference type="Proteomes" id="UP001165541"/>
    </source>
</evidence>
<dbReference type="RefSeq" id="WP_251776233.1">
    <property type="nucleotide sequence ID" value="NZ_JAMKFE010000001.1"/>
</dbReference>
<evidence type="ECO:0000313" key="4">
    <source>
        <dbReference type="EMBL" id="MCM5678113.1"/>
    </source>
</evidence>
<dbReference type="SMART" id="SM00448">
    <property type="entry name" value="REC"/>
    <property type="match status" value="1"/>
</dbReference>
<evidence type="ECO:0000259" key="3">
    <source>
        <dbReference type="PROSITE" id="PS50110"/>
    </source>
</evidence>
<dbReference type="Proteomes" id="UP001165541">
    <property type="component" value="Unassembled WGS sequence"/>
</dbReference>
<keyword evidence="1 2" id="KW-0597">Phosphoprotein</keyword>
<protein>
    <submittedName>
        <fullName evidence="4">Response regulator</fullName>
    </submittedName>
</protein>
<dbReference type="InterPro" id="IPR001789">
    <property type="entry name" value="Sig_transdc_resp-reg_receiver"/>
</dbReference>
<feature type="domain" description="Response regulatory" evidence="3">
    <location>
        <begin position="3"/>
        <end position="117"/>
    </location>
</feature>
<dbReference type="InterPro" id="IPR011006">
    <property type="entry name" value="CheY-like_superfamily"/>
</dbReference>
<sequence length="127" mass="14261">MKTVLVVDDELANAEVLSLILQDEGYRVYCASNGRQGLDKVIELKPDLVILDFMMPVMNGAEMGRALRATAATRDLRILMNSSLQEEAVREHFTGYDAFLRKPYNIEKALELIDRLLAPEPGQPSPR</sequence>
<proteinExistence type="predicted"/>
<dbReference type="Pfam" id="PF00072">
    <property type="entry name" value="Response_reg"/>
    <property type="match status" value="1"/>
</dbReference>
<dbReference type="PANTHER" id="PTHR44591:SF3">
    <property type="entry name" value="RESPONSE REGULATORY DOMAIN-CONTAINING PROTEIN"/>
    <property type="match status" value="1"/>
</dbReference>
<dbReference type="InterPro" id="IPR050595">
    <property type="entry name" value="Bact_response_regulator"/>
</dbReference>
<dbReference type="EMBL" id="JAMKFE010000001">
    <property type="protein sequence ID" value="MCM5678113.1"/>
    <property type="molecule type" value="Genomic_DNA"/>
</dbReference>